<name>A0A3P6GKD6_BRAOL</name>
<evidence type="ECO:0000313" key="1">
    <source>
        <dbReference type="EMBL" id="VDD57275.1"/>
    </source>
</evidence>
<dbReference type="AlphaFoldDB" id="A0A3P6GKD6"/>
<reference evidence="1" key="1">
    <citation type="submission" date="2018-11" db="EMBL/GenBank/DDBJ databases">
        <authorList>
            <consortium name="Genoscope - CEA"/>
            <person name="William W."/>
        </authorList>
    </citation>
    <scope>NUCLEOTIDE SEQUENCE</scope>
</reference>
<proteinExistence type="predicted"/>
<organism evidence="1">
    <name type="scientific">Brassica oleracea</name>
    <name type="common">Wild cabbage</name>
    <dbReference type="NCBI Taxonomy" id="3712"/>
    <lineage>
        <taxon>Eukaryota</taxon>
        <taxon>Viridiplantae</taxon>
        <taxon>Streptophyta</taxon>
        <taxon>Embryophyta</taxon>
        <taxon>Tracheophyta</taxon>
        <taxon>Spermatophyta</taxon>
        <taxon>Magnoliopsida</taxon>
        <taxon>eudicotyledons</taxon>
        <taxon>Gunneridae</taxon>
        <taxon>Pentapetalae</taxon>
        <taxon>rosids</taxon>
        <taxon>malvids</taxon>
        <taxon>Brassicales</taxon>
        <taxon>Brassicaceae</taxon>
        <taxon>Brassiceae</taxon>
        <taxon>Brassica</taxon>
    </lineage>
</organism>
<protein>
    <submittedName>
        <fullName evidence="1">Uncharacterized protein</fullName>
    </submittedName>
</protein>
<dbReference type="EMBL" id="LR031879">
    <property type="protein sequence ID" value="VDD57275.1"/>
    <property type="molecule type" value="Genomic_DNA"/>
</dbReference>
<sequence length="128" mass="15306">MDWLCEDMWWKMMVSNDYQSQYEGFLWKWIEIATKHVISCIRSVRNGQRCNRWIVPPDLLSNEKCWITMDDSQTQDHIRPRTTIEKVSESVYPAIELGSIVLLLFYYHVQLKNVFVVCFDYGSLLTLF</sequence>
<gene>
    <name evidence="1" type="ORF">BOLC8T50504H</name>
</gene>
<accession>A0A3P6GKD6</accession>